<sequence>MAVFKFETSMIRRITEALQTKKKRKRDTFETVFIPTDRIISKEWFKLQLSGNGIELVRPRSALWLIRPIINLRKYRVTTGGQNYYLYQTTLDLRSDLLAEPFGFRNGTRGGMVNGSRSWRTYA</sequence>
<dbReference type="EMBL" id="JAACXV010014312">
    <property type="protein sequence ID" value="KAF7268653.1"/>
    <property type="molecule type" value="Genomic_DNA"/>
</dbReference>
<keyword evidence="2" id="KW-1185">Reference proteome</keyword>
<comment type="caution">
    <text evidence="1">The sequence shown here is derived from an EMBL/GenBank/DDBJ whole genome shotgun (WGS) entry which is preliminary data.</text>
</comment>
<dbReference type="AlphaFoldDB" id="A0A834HWJ0"/>
<protein>
    <submittedName>
        <fullName evidence="1">Uncharacterized protein</fullName>
    </submittedName>
</protein>
<proteinExistence type="predicted"/>
<organism evidence="1 2">
    <name type="scientific">Rhynchophorus ferrugineus</name>
    <name type="common">Red palm weevil</name>
    <name type="synonym">Curculio ferrugineus</name>
    <dbReference type="NCBI Taxonomy" id="354439"/>
    <lineage>
        <taxon>Eukaryota</taxon>
        <taxon>Metazoa</taxon>
        <taxon>Ecdysozoa</taxon>
        <taxon>Arthropoda</taxon>
        <taxon>Hexapoda</taxon>
        <taxon>Insecta</taxon>
        <taxon>Pterygota</taxon>
        <taxon>Neoptera</taxon>
        <taxon>Endopterygota</taxon>
        <taxon>Coleoptera</taxon>
        <taxon>Polyphaga</taxon>
        <taxon>Cucujiformia</taxon>
        <taxon>Curculionidae</taxon>
        <taxon>Dryophthorinae</taxon>
        <taxon>Rhynchophorus</taxon>
    </lineage>
</organism>
<reference evidence="1" key="1">
    <citation type="submission" date="2020-08" db="EMBL/GenBank/DDBJ databases">
        <title>Genome sequencing and assembly of the red palm weevil Rhynchophorus ferrugineus.</title>
        <authorList>
            <person name="Dias G.B."/>
            <person name="Bergman C.M."/>
            <person name="Manee M."/>
        </authorList>
    </citation>
    <scope>NUCLEOTIDE SEQUENCE</scope>
    <source>
        <strain evidence="1">AA-2017</strain>
        <tissue evidence="1">Whole larva</tissue>
    </source>
</reference>
<gene>
    <name evidence="1" type="ORF">GWI33_018246</name>
</gene>
<name>A0A834HWJ0_RHYFE</name>
<accession>A0A834HWJ0</accession>
<dbReference type="Proteomes" id="UP000625711">
    <property type="component" value="Unassembled WGS sequence"/>
</dbReference>
<evidence type="ECO:0000313" key="1">
    <source>
        <dbReference type="EMBL" id="KAF7268653.1"/>
    </source>
</evidence>
<evidence type="ECO:0000313" key="2">
    <source>
        <dbReference type="Proteomes" id="UP000625711"/>
    </source>
</evidence>